<proteinExistence type="predicted"/>
<sequence length="166" mass="17286">MRSSPRANLITAAVMFLIGAAVLVSLRETPDVPVEDPLGPYGLPRALAVGLVAVAALIAAQAWWSALRPPRRPPPVTEDATAEPEAEEPAPAYLHGGLTIAVTVGYALLLPVLGFVAASLAFGIALLPVLGTRRLRTILAVPAIAVAGLWLVFAYALDVGLPTFPR</sequence>
<feature type="transmembrane region" description="Helical" evidence="1">
    <location>
        <begin position="7"/>
        <end position="26"/>
    </location>
</feature>
<keyword evidence="1" id="KW-0812">Transmembrane</keyword>
<protein>
    <recommendedName>
        <fullName evidence="2">DUF1468 domain-containing protein</fullName>
    </recommendedName>
</protein>
<keyword evidence="1" id="KW-1133">Transmembrane helix</keyword>
<dbReference type="InterPro" id="IPR009936">
    <property type="entry name" value="DUF1468"/>
</dbReference>
<reference evidence="3 4" key="1">
    <citation type="submission" date="2020-03" db="EMBL/GenBank/DDBJ databases">
        <title>Whole genome shotgun sequence of Phytohabitans suffuscus NBRC 105367.</title>
        <authorList>
            <person name="Komaki H."/>
            <person name="Tamura T."/>
        </authorList>
    </citation>
    <scope>NUCLEOTIDE SEQUENCE [LARGE SCALE GENOMIC DNA]</scope>
    <source>
        <strain evidence="3 4">NBRC 105367</strain>
    </source>
</reference>
<evidence type="ECO:0000313" key="3">
    <source>
        <dbReference type="EMBL" id="BCB83067.1"/>
    </source>
</evidence>
<feature type="transmembrane region" description="Helical" evidence="1">
    <location>
        <begin position="108"/>
        <end position="131"/>
    </location>
</feature>
<name>A0A6F8YAH4_9ACTN</name>
<keyword evidence="4" id="KW-1185">Reference proteome</keyword>
<keyword evidence="1" id="KW-0472">Membrane</keyword>
<accession>A0A6F8YAH4</accession>
<dbReference type="Proteomes" id="UP000503011">
    <property type="component" value="Chromosome"/>
</dbReference>
<dbReference type="Pfam" id="PF07331">
    <property type="entry name" value="TctB"/>
    <property type="match status" value="1"/>
</dbReference>
<feature type="transmembrane region" description="Helical" evidence="1">
    <location>
        <begin position="46"/>
        <end position="64"/>
    </location>
</feature>
<evidence type="ECO:0000256" key="1">
    <source>
        <dbReference type="SAM" id="Phobius"/>
    </source>
</evidence>
<dbReference type="KEGG" id="psuu:Psuf_003800"/>
<evidence type="ECO:0000259" key="2">
    <source>
        <dbReference type="Pfam" id="PF07331"/>
    </source>
</evidence>
<gene>
    <name evidence="3" type="ORF">Psuf_003800</name>
</gene>
<evidence type="ECO:0000313" key="4">
    <source>
        <dbReference type="Proteomes" id="UP000503011"/>
    </source>
</evidence>
<reference evidence="3 4" key="2">
    <citation type="submission" date="2020-03" db="EMBL/GenBank/DDBJ databases">
        <authorList>
            <person name="Ichikawa N."/>
            <person name="Kimura A."/>
            <person name="Kitahashi Y."/>
            <person name="Uohara A."/>
        </authorList>
    </citation>
    <scope>NUCLEOTIDE SEQUENCE [LARGE SCALE GENOMIC DNA]</scope>
    <source>
        <strain evidence="3 4">NBRC 105367</strain>
    </source>
</reference>
<dbReference type="EMBL" id="AP022871">
    <property type="protein sequence ID" value="BCB83067.1"/>
    <property type="molecule type" value="Genomic_DNA"/>
</dbReference>
<dbReference type="RefSeq" id="WP_173153135.1">
    <property type="nucleotide sequence ID" value="NZ_AP022871.1"/>
</dbReference>
<dbReference type="AlphaFoldDB" id="A0A6F8YAH4"/>
<feature type="domain" description="DUF1468" evidence="2">
    <location>
        <begin position="10"/>
        <end position="162"/>
    </location>
</feature>
<feature type="transmembrane region" description="Helical" evidence="1">
    <location>
        <begin position="137"/>
        <end position="157"/>
    </location>
</feature>
<organism evidence="3 4">
    <name type="scientific">Phytohabitans suffuscus</name>
    <dbReference type="NCBI Taxonomy" id="624315"/>
    <lineage>
        <taxon>Bacteria</taxon>
        <taxon>Bacillati</taxon>
        <taxon>Actinomycetota</taxon>
        <taxon>Actinomycetes</taxon>
        <taxon>Micromonosporales</taxon>
        <taxon>Micromonosporaceae</taxon>
    </lineage>
</organism>